<evidence type="ECO:0000256" key="1">
    <source>
        <dbReference type="SAM" id="SignalP"/>
    </source>
</evidence>
<proteinExistence type="predicted"/>
<accession>W4FCD8</accession>
<protein>
    <submittedName>
        <fullName evidence="2">Uncharacterized protein</fullName>
    </submittedName>
</protein>
<dbReference type="AlphaFoldDB" id="W4FCD8"/>
<feature type="chain" id="PRO_5004840193" evidence="1">
    <location>
        <begin position="17"/>
        <end position="205"/>
    </location>
</feature>
<keyword evidence="1" id="KW-0732">Signal</keyword>
<dbReference type="GeneID" id="20820564"/>
<reference evidence="2" key="1">
    <citation type="submission" date="2013-12" db="EMBL/GenBank/DDBJ databases">
        <title>The Genome Sequence of Aphanomyces astaci APO3.</title>
        <authorList>
            <consortium name="The Broad Institute Genomics Platform"/>
            <person name="Russ C."/>
            <person name="Tyler B."/>
            <person name="van West P."/>
            <person name="Dieguez-Uribeondo J."/>
            <person name="Young S.K."/>
            <person name="Zeng Q."/>
            <person name="Gargeya S."/>
            <person name="Fitzgerald M."/>
            <person name="Abouelleil A."/>
            <person name="Alvarado L."/>
            <person name="Chapman S.B."/>
            <person name="Gainer-Dewar J."/>
            <person name="Goldberg J."/>
            <person name="Griggs A."/>
            <person name="Gujja S."/>
            <person name="Hansen M."/>
            <person name="Howarth C."/>
            <person name="Imamovic A."/>
            <person name="Ireland A."/>
            <person name="Larimer J."/>
            <person name="McCowan C."/>
            <person name="Murphy C."/>
            <person name="Pearson M."/>
            <person name="Poon T.W."/>
            <person name="Priest M."/>
            <person name="Roberts A."/>
            <person name="Saif S."/>
            <person name="Shea T."/>
            <person name="Sykes S."/>
            <person name="Wortman J."/>
            <person name="Nusbaum C."/>
            <person name="Birren B."/>
        </authorList>
    </citation>
    <scope>NUCLEOTIDE SEQUENCE [LARGE SCALE GENOMIC DNA]</scope>
    <source>
        <strain evidence="2">APO3</strain>
    </source>
</reference>
<gene>
    <name evidence="2" type="ORF">H257_18568</name>
</gene>
<evidence type="ECO:0000313" key="2">
    <source>
        <dbReference type="EMBL" id="ETV64549.1"/>
    </source>
</evidence>
<organism evidence="2">
    <name type="scientific">Aphanomyces astaci</name>
    <name type="common">Crayfish plague agent</name>
    <dbReference type="NCBI Taxonomy" id="112090"/>
    <lineage>
        <taxon>Eukaryota</taxon>
        <taxon>Sar</taxon>
        <taxon>Stramenopiles</taxon>
        <taxon>Oomycota</taxon>
        <taxon>Saprolegniomycetes</taxon>
        <taxon>Saprolegniales</taxon>
        <taxon>Verrucalvaceae</taxon>
        <taxon>Aphanomyces</taxon>
    </lineage>
</organism>
<dbReference type="RefSeq" id="XP_009845963.1">
    <property type="nucleotide sequence ID" value="XM_009847661.1"/>
</dbReference>
<dbReference type="VEuPathDB" id="FungiDB:H257_18568"/>
<feature type="signal peptide" evidence="1">
    <location>
        <begin position="1"/>
        <end position="16"/>
    </location>
</feature>
<name>W4FCD8_APHAT</name>
<sequence length="205" mass="22775">MLFDVWVLAPLVLGCGKDSSVGSAPRFAVASPAPHGRVPQATRTPVSSVCDVLNPCTAVELTPSSLVVGRFYMFGSCVPKAQTDPCPIGSLVADVHDSACRWYAFAVNFQPDPISFQQRNGCDIHEPFYKYLAHRFLKRMYGHPAEETLILGIRSFLGHRRHPIVVDARENVVDTLAPRFKVADSVWNLQQPLEHTTEGYVRRNI</sequence>
<dbReference type="EMBL" id="KI913291">
    <property type="protein sequence ID" value="ETV64549.1"/>
    <property type="molecule type" value="Genomic_DNA"/>
</dbReference>